<reference evidence="5" key="1">
    <citation type="journal article" date="2021" name="mSystems">
        <title>Bacteria and Archaea Synergistically Convert Glycine Betaine to Biogenic Methane in the Formosa Cold Seep of the South China Sea.</title>
        <authorList>
            <person name="Li L."/>
            <person name="Zhang W."/>
            <person name="Zhang S."/>
            <person name="Song L."/>
            <person name="Sun Q."/>
            <person name="Zhang H."/>
            <person name="Xiang H."/>
            <person name="Dong X."/>
        </authorList>
    </citation>
    <scope>NUCLEOTIDE SEQUENCE</scope>
    <source>
        <strain evidence="5">LLY</strain>
    </source>
</reference>
<dbReference type="Proteomes" id="UP001056766">
    <property type="component" value="Unassembled WGS sequence"/>
</dbReference>
<evidence type="ECO:0000313" key="6">
    <source>
        <dbReference type="Proteomes" id="UP001056766"/>
    </source>
</evidence>
<evidence type="ECO:0000259" key="4">
    <source>
        <dbReference type="Pfam" id="PF18204"/>
    </source>
</evidence>
<gene>
    <name evidence="5" type="ORF">KDK67_00910</name>
</gene>
<name>A0A9E5DA14_9EURY</name>
<feature type="domain" description="PhoU" evidence="3">
    <location>
        <begin position="16"/>
        <end position="95"/>
    </location>
</feature>
<keyword evidence="2" id="KW-0472">Membrane</keyword>
<keyword evidence="1" id="KW-0732">Signal</keyword>
<evidence type="ECO:0000256" key="2">
    <source>
        <dbReference type="SAM" id="Phobius"/>
    </source>
</evidence>
<accession>A0A9E5DA14</accession>
<sequence>MNFNKIFGIAIIALVLMVASVLPASAHGDANMAIDEVIEHAEELVEMSATIHDQTMLIADDEGLDDDLRAAGESIHLSSHDIEHIGAHIKEHAEELKVLAADPEANEEEIMIALGEINEHADEALELIDSKDADLQKMLSDAPESHQQYAADIKNSVTEAGSIADHIKTHAAEVEEDLGFAEAVVLEGDAGIHVTAMEGIANDMLDDSTTILLETKCLVKDESLDQQWRDYAKQVHLASHTTEHASKEILEDIDELKTLAAEPAANEAAVKAMIGEINDHAQVVMDELLAQNEAVHKILELEEPYLTHASASHDAVHKVEYEAKQLQKKSEKLEAALYPAAAPEAVAAEPSEVSTEAEGNSTPGFGFPIAIAGILGAICLFRRK</sequence>
<dbReference type="NCBIfam" id="TIGR04126">
    <property type="entry name" value="PGF_CTERM"/>
    <property type="match status" value="1"/>
</dbReference>
<dbReference type="Pfam" id="PF01895">
    <property type="entry name" value="PhoU"/>
    <property type="match status" value="1"/>
</dbReference>
<keyword evidence="2" id="KW-0812">Transmembrane</keyword>
<dbReference type="GO" id="GO:0005886">
    <property type="term" value="C:plasma membrane"/>
    <property type="evidence" value="ECO:0007669"/>
    <property type="project" value="UniProtKB-SubCell"/>
</dbReference>
<feature type="transmembrane region" description="Helical" evidence="2">
    <location>
        <begin position="364"/>
        <end position="381"/>
    </location>
</feature>
<feature type="domain" description="PGF-CTERM archaeal protein-sorting signal" evidence="4">
    <location>
        <begin position="362"/>
        <end position="384"/>
    </location>
</feature>
<dbReference type="Pfam" id="PF18204">
    <property type="entry name" value="PGF-CTERM"/>
    <property type="match status" value="1"/>
</dbReference>
<dbReference type="InterPro" id="IPR026022">
    <property type="entry name" value="PhoU_dom"/>
</dbReference>
<keyword evidence="6" id="KW-1185">Reference proteome</keyword>
<keyword evidence="2" id="KW-1133">Transmembrane helix</keyword>
<organism evidence="5 6">
    <name type="scientific">Methanococcoides seepicolus</name>
    <dbReference type="NCBI Taxonomy" id="2828780"/>
    <lineage>
        <taxon>Archaea</taxon>
        <taxon>Methanobacteriati</taxon>
        <taxon>Methanobacteriota</taxon>
        <taxon>Stenosarchaea group</taxon>
        <taxon>Methanomicrobia</taxon>
        <taxon>Methanosarcinales</taxon>
        <taxon>Methanosarcinaceae</taxon>
        <taxon>Methanococcoides</taxon>
    </lineage>
</organism>
<dbReference type="GO" id="GO:0030115">
    <property type="term" value="C:S-layer"/>
    <property type="evidence" value="ECO:0007669"/>
    <property type="project" value="UniProtKB-SubCell"/>
</dbReference>
<comment type="caution">
    <text evidence="5">The sequence shown here is derived from an EMBL/GenBank/DDBJ whole genome shotgun (WGS) entry which is preliminary data.</text>
</comment>
<dbReference type="AlphaFoldDB" id="A0A9E5DA14"/>
<dbReference type="EMBL" id="JAGSOI010000002">
    <property type="protein sequence ID" value="MCM1985587.1"/>
    <property type="molecule type" value="Genomic_DNA"/>
</dbReference>
<dbReference type="RefSeq" id="WP_250866967.1">
    <property type="nucleotide sequence ID" value="NZ_JAGSOI010000002.1"/>
</dbReference>
<evidence type="ECO:0000313" key="5">
    <source>
        <dbReference type="EMBL" id="MCM1985587.1"/>
    </source>
</evidence>
<evidence type="ECO:0000256" key="1">
    <source>
        <dbReference type="ARBA" id="ARBA00022729"/>
    </source>
</evidence>
<protein>
    <submittedName>
        <fullName evidence="5">PGF-CTERM sorting domain-containing protein</fullName>
    </submittedName>
</protein>
<proteinExistence type="predicted"/>
<evidence type="ECO:0000259" key="3">
    <source>
        <dbReference type="Pfam" id="PF01895"/>
    </source>
</evidence>
<reference evidence="5" key="2">
    <citation type="submission" date="2021-04" db="EMBL/GenBank/DDBJ databases">
        <authorList>
            <person name="Dong X."/>
        </authorList>
    </citation>
    <scope>NUCLEOTIDE SEQUENCE</scope>
    <source>
        <strain evidence="5">LLY</strain>
    </source>
</reference>
<dbReference type="InterPro" id="IPR026371">
    <property type="entry name" value="PGF_CTERM"/>
</dbReference>